<evidence type="ECO:0000256" key="1">
    <source>
        <dbReference type="SAM" id="Coils"/>
    </source>
</evidence>
<gene>
    <name evidence="3" type="ORF">PSEUBRA_SCAF1g00432</name>
</gene>
<evidence type="ECO:0000313" key="4">
    <source>
        <dbReference type="Proteomes" id="UP000019377"/>
    </source>
</evidence>
<evidence type="ECO:0000313" key="3">
    <source>
        <dbReference type="EMBL" id="EST09959.1"/>
    </source>
</evidence>
<dbReference type="OrthoDB" id="9451547at2759"/>
<name>V5F379_KALBG</name>
<keyword evidence="4" id="KW-1185">Reference proteome</keyword>
<dbReference type="HOGENOM" id="CLU_826737_0_0_1"/>
<feature type="region of interest" description="Disordered" evidence="2">
    <location>
        <begin position="1"/>
        <end position="206"/>
    </location>
</feature>
<feature type="compositionally biased region" description="Basic and acidic residues" evidence="2">
    <location>
        <begin position="191"/>
        <end position="200"/>
    </location>
</feature>
<evidence type="ECO:0000256" key="2">
    <source>
        <dbReference type="SAM" id="MobiDB-lite"/>
    </source>
</evidence>
<dbReference type="EMBL" id="KI545851">
    <property type="protein sequence ID" value="EST09959.1"/>
    <property type="molecule type" value="Genomic_DNA"/>
</dbReference>
<keyword evidence="1" id="KW-0175">Coiled coil</keyword>
<dbReference type="GeneID" id="27418623"/>
<feature type="compositionally biased region" description="Basic and acidic residues" evidence="2">
    <location>
        <begin position="45"/>
        <end position="55"/>
    </location>
</feature>
<feature type="compositionally biased region" description="Acidic residues" evidence="2">
    <location>
        <begin position="84"/>
        <end position="98"/>
    </location>
</feature>
<dbReference type="Proteomes" id="UP000019377">
    <property type="component" value="Unassembled WGS sequence"/>
</dbReference>
<feature type="region of interest" description="Disordered" evidence="2">
    <location>
        <begin position="302"/>
        <end position="336"/>
    </location>
</feature>
<protein>
    <submittedName>
        <fullName evidence="3">Uncharacterized protein</fullName>
    </submittedName>
</protein>
<reference evidence="4" key="1">
    <citation type="journal article" date="2013" name="Genome Announc.">
        <title>Draft genome sequence of Pseudozyma brasiliensis sp. nov. strain GHG001, a high producer of endo-1,4-xylanase isolated from an insect pest of sugarcane.</title>
        <authorList>
            <person name="Oliveira J.V.D.C."/>
            <person name="dos Santos R.A.C."/>
            <person name="Borges T.A."/>
            <person name="Riano-Pachon D.M."/>
            <person name="Goldman G.H."/>
        </authorList>
    </citation>
    <scope>NUCLEOTIDE SEQUENCE [LARGE SCALE GENOMIC DNA]</scope>
    <source>
        <strain evidence="4">GHG001</strain>
    </source>
</reference>
<dbReference type="STRING" id="1365824.V5F379"/>
<proteinExistence type="predicted"/>
<feature type="compositionally biased region" description="Polar residues" evidence="2">
    <location>
        <begin position="1"/>
        <end position="18"/>
    </location>
</feature>
<accession>V5F379</accession>
<feature type="compositionally biased region" description="Basic residues" evidence="2">
    <location>
        <begin position="309"/>
        <end position="318"/>
    </location>
</feature>
<feature type="compositionally biased region" description="Polar residues" evidence="2">
    <location>
        <begin position="99"/>
        <end position="118"/>
    </location>
</feature>
<organism evidence="3 4">
    <name type="scientific">Kalmanozyma brasiliensis (strain GHG001)</name>
    <name type="common">Yeast</name>
    <name type="synonym">Pseudozyma brasiliensis</name>
    <dbReference type="NCBI Taxonomy" id="1365824"/>
    <lineage>
        <taxon>Eukaryota</taxon>
        <taxon>Fungi</taxon>
        <taxon>Dikarya</taxon>
        <taxon>Basidiomycota</taxon>
        <taxon>Ustilaginomycotina</taxon>
        <taxon>Ustilaginomycetes</taxon>
        <taxon>Ustilaginales</taxon>
        <taxon>Ustilaginaceae</taxon>
        <taxon>Kalmanozyma</taxon>
    </lineage>
</organism>
<dbReference type="AlphaFoldDB" id="V5F379"/>
<sequence length="336" mass="38076">MKRQHSQTQVDRGSSSRRSPVKDAREDSSSAQRDRKRRHQASPTKSDEANGSDRRKTPKISIPGDFGDAITDEDMSDAHSAASETDEASTAMDEDDELTQGQTSTDSPSQNLSSSARTTAKKREADELSSASNSENSDDDDEQPHTKRSRTTNGTLDPLSPADFSIALPEEAMLDFNPFPSSPSSPHKKRAADTTDDRQPGEQWTDYEGLQWRIDPVSHALQRQSEILEWRAKHRMPRDSLHPQAREEHQVVVTKWLTQEEWEEARSKKLLSFQEAERAAEREKMEQEERAKMERKQELLAKIREVKSPKRMHHRPRRAGTGDVSMTSVTEGDLFT</sequence>
<feature type="coiled-coil region" evidence="1">
    <location>
        <begin position="270"/>
        <end position="302"/>
    </location>
</feature>